<dbReference type="PROSITE" id="PS50977">
    <property type="entry name" value="HTH_TETR_2"/>
    <property type="match status" value="1"/>
</dbReference>
<dbReference type="InterPro" id="IPR049445">
    <property type="entry name" value="TetR_SbtR-like_C"/>
</dbReference>
<evidence type="ECO:0000313" key="6">
    <source>
        <dbReference type="EMBL" id="GGP83880.1"/>
    </source>
</evidence>
<dbReference type="InterPro" id="IPR001647">
    <property type="entry name" value="HTH_TetR"/>
</dbReference>
<keyword evidence="3" id="KW-0804">Transcription</keyword>
<dbReference type="AlphaFoldDB" id="A0A918ASZ6"/>
<proteinExistence type="predicted"/>
<feature type="DNA-binding region" description="H-T-H motif" evidence="4">
    <location>
        <begin position="36"/>
        <end position="55"/>
    </location>
</feature>
<dbReference type="SUPFAM" id="SSF46689">
    <property type="entry name" value="Homeodomain-like"/>
    <property type="match status" value="1"/>
</dbReference>
<dbReference type="Gene3D" id="1.10.357.10">
    <property type="entry name" value="Tetracycline Repressor, domain 2"/>
    <property type="match status" value="1"/>
</dbReference>
<evidence type="ECO:0000256" key="1">
    <source>
        <dbReference type="ARBA" id="ARBA00023015"/>
    </source>
</evidence>
<dbReference type="Proteomes" id="UP000639606">
    <property type="component" value="Unassembled WGS sequence"/>
</dbReference>
<keyword evidence="2 4" id="KW-0238">DNA-binding</keyword>
<dbReference type="InterPro" id="IPR050109">
    <property type="entry name" value="HTH-type_TetR-like_transc_reg"/>
</dbReference>
<evidence type="ECO:0000256" key="2">
    <source>
        <dbReference type="ARBA" id="ARBA00023125"/>
    </source>
</evidence>
<organism evidence="6 7">
    <name type="scientific">Saccharothrix coeruleofusca</name>
    <dbReference type="NCBI Taxonomy" id="33919"/>
    <lineage>
        <taxon>Bacteria</taxon>
        <taxon>Bacillati</taxon>
        <taxon>Actinomycetota</taxon>
        <taxon>Actinomycetes</taxon>
        <taxon>Pseudonocardiales</taxon>
        <taxon>Pseudonocardiaceae</taxon>
        <taxon>Saccharothrix</taxon>
    </lineage>
</organism>
<reference evidence="6" key="2">
    <citation type="submission" date="2020-09" db="EMBL/GenBank/DDBJ databases">
        <authorList>
            <person name="Sun Q."/>
            <person name="Ohkuma M."/>
        </authorList>
    </citation>
    <scope>NUCLEOTIDE SEQUENCE</scope>
    <source>
        <strain evidence="6">JCM 3313</strain>
    </source>
</reference>
<dbReference type="EMBL" id="BMRG01000025">
    <property type="protein sequence ID" value="GGP83880.1"/>
    <property type="molecule type" value="Genomic_DNA"/>
</dbReference>
<protein>
    <submittedName>
        <fullName evidence="6">TetR family transcriptional regulator</fullName>
    </submittedName>
</protein>
<dbReference type="PANTHER" id="PTHR30055:SF234">
    <property type="entry name" value="HTH-TYPE TRANSCRIPTIONAL REGULATOR BETI"/>
    <property type="match status" value="1"/>
</dbReference>
<dbReference type="PRINTS" id="PR00455">
    <property type="entry name" value="HTHTETR"/>
</dbReference>
<dbReference type="Pfam" id="PF00440">
    <property type="entry name" value="TetR_N"/>
    <property type="match status" value="1"/>
</dbReference>
<reference evidence="6" key="1">
    <citation type="journal article" date="2014" name="Int. J. Syst. Evol. Microbiol.">
        <title>Complete genome sequence of Corynebacterium casei LMG S-19264T (=DSM 44701T), isolated from a smear-ripened cheese.</title>
        <authorList>
            <consortium name="US DOE Joint Genome Institute (JGI-PGF)"/>
            <person name="Walter F."/>
            <person name="Albersmeier A."/>
            <person name="Kalinowski J."/>
            <person name="Ruckert C."/>
        </authorList>
    </citation>
    <scope>NUCLEOTIDE SEQUENCE</scope>
    <source>
        <strain evidence="6">JCM 3313</strain>
    </source>
</reference>
<dbReference type="GO" id="GO:0003700">
    <property type="term" value="F:DNA-binding transcription factor activity"/>
    <property type="evidence" value="ECO:0007669"/>
    <property type="project" value="TreeGrafter"/>
</dbReference>
<keyword evidence="7" id="KW-1185">Reference proteome</keyword>
<dbReference type="RefSeq" id="WP_189227379.1">
    <property type="nucleotide sequence ID" value="NZ_BMRG01000025.1"/>
</dbReference>
<accession>A0A918ASZ6</accession>
<name>A0A918ASZ6_9PSEU</name>
<dbReference type="PANTHER" id="PTHR30055">
    <property type="entry name" value="HTH-TYPE TRANSCRIPTIONAL REGULATOR RUTR"/>
    <property type="match status" value="1"/>
</dbReference>
<evidence type="ECO:0000259" key="5">
    <source>
        <dbReference type="PROSITE" id="PS50977"/>
    </source>
</evidence>
<dbReference type="Pfam" id="PF21597">
    <property type="entry name" value="TetR_C_43"/>
    <property type="match status" value="1"/>
</dbReference>
<dbReference type="InterPro" id="IPR009057">
    <property type="entry name" value="Homeodomain-like_sf"/>
</dbReference>
<dbReference type="InterPro" id="IPR036271">
    <property type="entry name" value="Tet_transcr_reg_TetR-rel_C_sf"/>
</dbReference>
<feature type="domain" description="HTH tetR-type" evidence="5">
    <location>
        <begin position="14"/>
        <end position="73"/>
    </location>
</feature>
<dbReference type="SUPFAM" id="SSF48498">
    <property type="entry name" value="Tetracyclin repressor-like, C-terminal domain"/>
    <property type="match status" value="1"/>
</dbReference>
<comment type="caution">
    <text evidence="6">The sequence shown here is derived from an EMBL/GenBank/DDBJ whole genome shotgun (WGS) entry which is preliminary data.</text>
</comment>
<gene>
    <name evidence="6" type="ORF">GCM10010185_67200</name>
</gene>
<evidence type="ECO:0000256" key="3">
    <source>
        <dbReference type="ARBA" id="ARBA00023163"/>
    </source>
</evidence>
<keyword evidence="1" id="KW-0805">Transcription regulation</keyword>
<evidence type="ECO:0000256" key="4">
    <source>
        <dbReference type="PROSITE-ProRule" id="PRU00335"/>
    </source>
</evidence>
<evidence type="ECO:0000313" key="7">
    <source>
        <dbReference type="Proteomes" id="UP000639606"/>
    </source>
</evidence>
<dbReference type="GO" id="GO:0000976">
    <property type="term" value="F:transcription cis-regulatory region binding"/>
    <property type="evidence" value="ECO:0007669"/>
    <property type="project" value="TreeGrafter"/>
</dbReference>
<sequence length="187" mass="19965">MQAASPRPLRADARRNRDRLLATALQAFSQEGAEVPLESIAKRAGVGIGTLYRHFPTREALAEAVYRAELDKLCDAAPELLGALPADQALRAWMDRFLGYRATKRGLADALRAVVSSGAAPYAHSLERLVEAIATLLDAGADQGVLRPEVDPVDVLTGISGAFLATDDPVRAGRVLDLLLEGLRGRG</sequence>